<dbReference type="EMBL" id="CP073041">
    <property type="protein sequence ID" value="UXE63107.1"/>
    <property type="molecule type" value="Genomic_DNA"/>
</dbReference>
<dbReference type="EMBL" id="CP073041">
    <property type="protein sequence ID" value="UXE63706.1"/>
    <property type="molecule type" value="Genomic_DNA"/>
</dbReference>
<dbReference type="Proteomes" id="UP001065613">
    <property type="component" value="Chromosome"/>
</dbReference>
<dbReference type="EMBL" id="CP073041">
    <property type="protein sequence ID" value="UXE59379.1"/>
    <property type="molecule type" value="Genomic_DNA"/>
</dbReference>
<accession>A0A977L184</accession>
<name>A0A977L184_9CYAN</name>
<dbReference type="SUPFAM" id="SSF53098">
    <property type="entry name" value="Ribonuclease H-like"/>
    <property type="match status" value="1"/>
</dbReference>
<sequence>MQLCQRLEQILNNLRPAFSREATFQWFILLVWGVVLNSQPSAITSYVNAIGLTESYYNQALHWFDSKAFRVEGLTLQWSKWLSQHESLYRIKGKRVYVGDGIKVGKEGRKMPGVKRLHQESEDVSKPEWIRGHYFNALSILVGVGKACFALPLVLRLDDGIKSKATEKGEGKGKKKVKTSLVTKMADLCVTYAEAGSYVILDAYFACEPVLKSFRQNALHLITRVRCSTVAYAPFCSVPTLTGRGRPRIWGSSIKLEKLFALAADFPTAKVWLYGQQVTVSYQCFEFHWDSPHQLVKFVLTQLPNGRRLILLSTDLCLTGPEIIAAYGLRFKIEVTFRQLVHLLGSFAYRFWLKSLPTLPTWPSNLILSDYPQAVQTQILNKVEAFERFVNLNAIALGLLQILALELPQGIWANFPRWFRTLPSHGYPSERIAQLALQHQAQMIFPQSPPSLLLPKFLTAKLASSPSPDMLTFVA</sequence>
<evidence type="ECO:0000313" key="7">
    <source>
        <dbReference type="EMBL" id="UXE63706.1"/>
    </source>
</evidence>
<reference evidence="7" key="1">
    <citation type="submission" date="2021-04" db="EMBL/GenBank/DDBJ databases">
        <title>Genome sequence of Woronichinia naegeliana from Washington state freshwater lake bloom.</title>
        <authorList>
            <person name="Dreher T.W."/>
        </authorList>
    </citation>
    <scope>NUCLEOTIDE SEQUENCE</scope>
    <source>
        <strain evidence="7">WA131</strain>
    </source>
</reference>
<dbReference type="EMBL" id="CP073041">
    <property type="protein sequence ID" value="UXE64510.1"/>
    <property type="molecule type" value="Genomic_DNA"/>
</dbReference>
<dbReference type="Pfam" id="PF13546">
    <property type="entry name" value="DDE_5"/>
    <property type="match status" value="1"/>
</dbReference>
<dbReference type="InterPro" id="IPR038721">
    <property type="entry name" value="IS701-like_DDE_dom"/>
</dbReference>
<dbReference type="KEGG" id="wna:KA717_10625"/>
<evidence type="ECO:0000259" key="1">
    <source>
        <dbReference type="Pfam" id="PF13546"/>
    </source>
</evidence>
<dbReference type="AlphaFoldDB" id="A0A977L184"/>
<dbReference type="KEGG" id="wna:KA717_19895"/>
<dbReference type="InterPro" id="IPR012337">
    <property type="entry name" value="RNaseH-like_sf"/>
</dbReference>
<dbReference type="KEGG" id="wna:KA717_20645"/>
<organism evidence="7">
    <name type="scientific">Woronichinia naegeliana WA131</name>
    <dbReference type="NCBI Taxonomy" id="2824559"/>
    <lineage>
        <taxon>Bacteria</taxon>
        <taxon>Bacillati</taxon>
        <taxon>Cyanobacteriota</taxon>
        <taxon>Cyanophyceae</taxon>
        <taxon>Synechococcales</taxon>
        <taxon>Coelosphaeriaceae</taxon>
        <taxon>Woronichinia</taxon>
    </lineage>
</organism>
<dbReference type="KEGG" id="wna:KA717_14645"/>
<evidence type="ECO:0000313" key="4">
    <source>
        <dbReference type="EMBL" id="UXE59379.1"/>
    </source>
</evidence>
<proteinExistence type="predicted"/>
<dbReference type="KEGG" id="wna:KA717_26255"/>
<dbReference type="KEGG" id="wna:KA717_26540"/>
<evidence type="ECO:0000313" key="6">
    <source>
        <dbReference type="EMBL" id="UXE63107.1"/>
    </source>
</evidence>
<feature type="domain" description="Transposase IS701-like DDE" evidence="1">
    <location>
        <begin position="14"/>
        <end position="255"/>
    </location>
</feature>
<evidence type="ECO:0000313" key="2">
    <source>
        <dbReference type="EMBL" id="UXE58473.1"/>
    </source>
</evidence>
<gene>
    <name evidence="5" type="ORF">KA717_10625</name>
    <name evidence="6" type="ORF">KA717_10810</name>
    <name evidence="7" type="ORF">KA717_14645</name>
    <name evidence="8" type="ORF">KA717_19895</name>
    <name evidence="2" type="ORF">KA717_20645</name>
    <name evidence="3" type="ORF">KA717_26255</name>
    <name evidence="4" type="ORF">KA717_26540</name>
</gene>
<dbReference type="KEGG" id="wna:KA717_10810"/>
<dbReference type="EMBL" id="CP073041">
    <property type="protein sequence ID" value="UXE58473.1"/>
    <property type="molecule type" value="Genomic_DNA"/>
</dbReference>
<evidence type="ECO:0000313" key="8">
    <source>
        <dbReference type="EMBL" id="UXE64510.1"/>
    </source>
</evidence>
<evidence type="ECO:0000313" key="5">
    <source>
        <dbReference type="EMBL" id="UXE63077.1"/>
    </source>
</evidence>
<dbReference type="EMBL" id="CP073041">
    <property type="protein sequence ID" value="UXE63077.1"/>
    <property type="molecule type" value="Genomic_DNA"/>
</dbReference>
<protein>
    <submittedName>
        <fullName evidence="7">Transposase</fullName>
    </submittedName>
</protein>
<dbReference type="EMBL" id="CP073041">
    <property type="protein sequence ID" value="UXE59335.1"/>
    <property type="molecule type" value="Genomic_DNA"/>
</dbReference>
<evidence type="ECO:0000313" key="3">
    <source>
        <dbReference type="EMBL" id="UXE59335.1"/>
    </source>
</evidence>